<accession>A0A0L9V3B7</accession>
<feature type="compositionally biased region" description="Polar residues" evidence="1">
    <location>
        <begin position="97"/>
        <end position="114"/>
    </location>
</feature>
<protein>
    <submittedName>
        <fullName evidence="3">Uncharacterized protein</fullName>
    </submittedName>
</protein>
<gene>
    <name evidence="3" type="ORF">LR48_Vigan08g024900</name>
</gene>
<dbReference type="EMBL" id="CM003378">
    <property type="protein sequence ID" value="KOM49422.1"/>
    <property type="molecule type" value="Genomic_DNA"/>
</dbReference>
<organism evidence="3 4">
    <name type="scientific">Phaseolus angularis</name>
    <name type="common">Azuki bean</name>
    <name type="synonym">Vigna angularis</name>
    <dbReference type="NCBI Taxonomy" id="3914"/>
    <lineage>
        <taxon>Eukaryota</taxon>
        <taxon>Viridiplantae</taxon>
        <taxon>Streptophyta</taxon>
        <taxon>Embryophyta</taxon>
        <taxon>Tracheophyta</taxon>
        <taxon>Spermatophyta</taxon>
        <taxon>Magnoliopsida</taxon>
        <taxon>eudicotyledons</taxon>
        <taxon>Gunneridae</taxon>
        <taxon>Pentapetalae</taxon>
        <taxon>rosids</taxon>
        <taxon>fabids</taxon>
        <taxon>Fabales</taxon>
        <taxon>Fabaceae</taxon>
        <taxon>Papilionoideae</taxon>
        <taxon>50 kb inversion clade</taxon>
        <taxon>NPAAA clade</taxon>
        <taxon>indigoferoid/millettioid clade</taxon>
        <taxon>Phaseoleae</taxon>
        <taxon>Vigna</taxon>
    </lineage>
</organism>
<name>A0A0L9V3B7_PHAAN</name>
<evidence type="ECO:0000313" key="4">
    <source>
        <dbReference type="Proteomes" id="UP000053144"/>
    </source>
</evidence>
<sequence length="267" mass="28995">MAFHEGVNMFVLFLLSLMLLHHLSPISVISAQSDSEAPPPPDTETQNEIQNSDIIIETTSSPPSPSPPPTQIGKSVSSNSNLQVQKTPSPPSPSPPRTQTEKSVLSNSNIQVQKAPSPASPSTPPTQTEKSVSSNSNVQLQKYMFGVSNKMGFNDVYGFIDPYMTHEGNIFDDIQAYITSCFAMGKEIYFLPYILGSLATHLMLFGRSTTTAKCGDRGITGSSLVCLRKCSEENVILREVFGGSVSSFVKTQRRCMFISCGIKRGGF</sequence>
<evidence type="ECO:0000256" key="1">
    <source>
        <dbReference type="SAM" id="MobiDB-lite"/>
    </source>
</evidence>
<dbReference type="Proteomes" id="UP000053144">
    <property type="component" value="Chromosome 8"/>
</dbReference>
<reference evidence="4" key="1">
    <citation type="journal article" date="2015" name="Proc. Natl. Acad. Sci. U.S.A.">
        <title>Genome sequencing of adzuki bean (Vigna angularis) provides insight into high starch and low fat accumulation and domestication.</title>
        <authorList>
            <person name="Yang K."/>
            <person name="Tian Z."/>
            <person name="Chen C."/>
            <person name="Luo L."/>
            <person name="Zhao B."/>
            <person name="Wang Z."/>
            <person name="Yu L."/>
            <person name="Li Y."/>
            <person name="Sun Y."/>
            <person name="Li W."/>
            <person name="Chen Y."/>
            <person name="Li Y."/>
            <person name="Zhang Y."/>
            <person name="Ai D."/>
            <person name="Zhao J."/>
            <person name="Shang C."/>
            <person name="Ma Y."/>
            <person name="Wu B."/>
            <person name="Wang M."/>
            <person name="Gao L."/>
            <person name="Sun D."/>
            <person name="Zhang P."/>
            <person name="Guo F."/>
            <person name="Wang W."/>
            <person name="Li Y."/>
            <person name="Wang J."/>
            <person name="Varshney R.K."/>
            <person name="Wang J."/>
            <person name="Ling H.Q."/>
            <person name="Wan P."/>
        </authorList>
    </citation>
    <scope>NUCLEOTIDE SEQUENCE</scope>
    <source>
        <strain evidence="4">cv. Jingnong 6</strain>
    </source>
</reference>
<evidence type="ECO:0000256" key="2">
    <source>
        <dbReference type="SAM" id="SignalP"/>
    </source>
</evidence>
<keyword evidence="2" id="KW-0732">Signal</keyword>
<feature type="region of interest" description="Disordered" evidence="1">
    <location>
        <begin position="31"/>
        <end position="135"/>
    </location>
</feature>
<dbReference type="Gramene" id="KOM49422">
    <property type="protein sequence ID" value="KOM49422"/>
    <property type="gene ID" value="LR48_Vigan08g024900"/>
</dbReference>
<feature type="signal peptide" evidence="2">
    <location>
        <begin position="1"/>
        <end position="25"/>
    </location>
</feature>
<feature type="compositionally biased region" description="Polar residues" evidence="1">
    <location>
        <begin position="72"/>
        <end position="87"/>
    </location>
</feature>
<proteinExistence type="predicted"/>
<evidence type="ECO:0000313" key="3">
    <source>
        <dbReference type="EMBL" id="KOM49422.1"/>
    </source>
</evidence>
<feature type="compositionally biased region" description="Polar residues" evidence="1">
    <location>
        <begin position="43"/>
        <end position="53"/>
    </location>
</feature>
<dbReference type="AlphaFoldDB" id="A0A0L9V3B7"/>
<feature type="chain" id="PRO_5005596202" evidence="2">
    <location>
        <begin position="26"/>
        <end position="267"/>
    </location>
</feature>